<dbReference type="Proteomes" id="UP000807469">
    <property type="component" value="Unassembled WGS sequence"/>
</dbReference>
<keyword evidence="3" id="KW-1185">Reference proteome</keyword>
<name>A0A9P5YZR4_9AGAR</name>
<sequence length="81" mass="9053">MASIELGMVLLYFIAFWRQFRCEKSRYIGGGRPILRPNGYFDGGDFLMRILICLFTALISSMSCVASSASFDVKLTAILCV</sequence>
<proteinExistence type="predicted"/>
<comment type="caution">
    <text evidence="2">The sequence shown here is derived from an EMBL/GenBank/DDBJ whole genome shotgun (WGS) entry which is preliminary data.</text>
</comment>
<accession>A0A9P5YZR4</accession>
<dbReference type="EMBL" id="MU155226">
    <property type="protein sequence ID" value="KAF9478782.1"/>
    <property type="molecule type" value="Genomic_DNA"/>
</dbReference>
<keyword evidence="1" id="KW-0812">Transmembrane</keyword>
<dbReference type="AlphaFoldDB" id="A0A9P5YZR4"/>
<feature type="transmembrane region" description="Helical" evidence="1">
    <location>
        <begin position="46"/>
        <end position="66"/>
    </location>
</feature>
<evidence type="ECO:0000256" key="1">
    <source>
        <dbReference type="SAM" id="Phobius"/>
    </source>
</evidence>
<reference evidence="2" key="1">
    <citation type="submission" date="2020-11" db="EMBL/GenBank/DDBJ databases">
        <authorList>
            <consortium name="DOE Joint Genome Institute"/>
            <person name="Ahrendt S."/>
            <person name="Riley R."/>
            <person name="Andreopoulos W."/>
            <person name="Labutti K."/>
            <person name="Pangilinan J."/>
            <person name="Ruiz-Duenas F.J."/>
            <person name="Barrasa J.M."/>
            <person name="Sanchez-Garcia M."/>
            <person name="Camarero S."/>
            <person name="Miyauchi S."/>
            <person name="Serrano A."/>
            <person name="Linde D."/>
            <person name="Babiker R."/>
            <person name="Drula E."/>
            <person name="Ayuso-Fernandez I."/>
            <person name="Pacheco R."/>
            <person name="Padilla G."/>
            <person name="Ferreira P."/>
            <person name="Barriuso J."/>
            <person name="Kellner H."/>
            <person name="Castanera R."/>
            <person name="Alfaro M."/>
            <person name="Ramirez L."/>
            <person name="Pisabarro A.G."/>
            <person name="Kuo A."/>
            <person name="Tritt A."/>
            <person name="Lipzen A."/>
            <person name="He G."/>
            <person name="Yan M."/>
            <person name="Ng V."/>
            <person name="Cullen D."/>
            <person name="Martin F."/>
            <person name="Rosso M.-N."/>
            <person name="Henrissat B."/>
            <person name="Hibbett D."/>
            <person name="Martinez A.T."/>
            <person name="Grigoriev I.V."/>
        </authorList>
    </citation>
    <scope>NUCLEOTIDE SEQUENCE</scope>
    <source>
        <strain evidence="2">CIRM-BRFM 674</strain>
    </source>
</reference>
<protein>
    <submittedName>
        <fullName evidence="2">Uncharacterized protein</fullName>
    </submittedName>
</protein>
<keyword evidence="1" id="KW-1133">Transmembrane helix</keyword>
<evidence type="ECO:0000313" key="2">
    <source>
        <dbReference type="EMBL" id="KAF9478782.1"/>
    </source>
</evidence>
<organism evidence="2 3">
    <name type="scientific">Pholiota conissans</name>
    <dbReference type="NCBI Taxonomy" id="109636"/>
    <lineage>
        <taxon>Eukaryota</taxon>
        <taxon>Fungi</taxon>
        <taxon>Dikarya</taxon>
        <taxon>Basidiomycota</taxon>
        <taxon>Agaricomycotina</taxon>
        <taxon>Agaricomycetes</taxon>
        <taxon>Agaricomycetidae</taxon>
        <taxon>Agaricales</taxon>
        <taxon>Agaricineae</taxon>
        <taxon>Strophariaceae</taxon>
        <taxon>Pholiota</taxon>
    </lineage>
</organism>
<gene>
    <name evidence="2" type="ORF">BDN70DRAFT_723866</name>
</gene>
<keyword evidence="1" id="KW-0472">Membrane</keyword>
<evidence type="ECO:0000313" key="3">
    <source>
        <dbReference type="Proteomes" id="UP000807469"/>
    </source>
</evidence>